<accession>A0A9Q3HVV4</accession>
<protein>
    <submittedName>
        <fullName evidence="1">Uncharacterized protein</fullName>
    </submittedName>
</protein>
<organism evidence="1 2">
    <name type="scientific">Austropuccinia psidii MF-1</name>
    <dbReference type="NCBI Taxonomy" id="1389203"/>
    <lineage>
        <taxon>Eukaryota</taxon>
        <taxon>Fungi</taxon>
        <taxon>Dikarya</taxon>
        <taxon>Basidiomycota</taxon>
        <taxon>Pucciniomycotina</taxon>
        <taxon>Pucciniomycetes</taxon>
        <taxon>Pucciniales</taxon>
        <taxon>Sphaerophragmiaceae</taxon>
        <taxon>Austropuccinia</taxon>
    </lineage>
</organism>
<proteinExistence type="predicted"/>
<sequence>MMVHLQHKLHGINIIWDRKQRFHQCACHILNLVAKDFLLYMGQLANEDNDFFYDYLLTDKVTLEDSDNKATPSVQDVQASIKSIKKTLGQVQKKLCSQRLNQATLETQDKSSDLAIIRGDKSNNPGDCEIHKLAL</sequence>
<keyword evidence="2" id="KW-1185">Reference proteome</keyword>
<gene>
    <name evidence="1" type="ORF">O181_058753</name>
</gene>
<dbReference type="Proteomes" id="UP000765509">
    <property type="component" value="Unassembled WGS sequence"/>
</dbReference>
<evidence type="ECO:0000313" key="1">
    <source>
        <dbReference type="EMBL" id="MBW0519038.1"/>
    </source>
</evidence>
<comment type="caution">
    <text evidence="1">The sequence shown here is derived from an EMBL/GenBank/DDBJ whole genome shotgun (WGS) entry which is preliminary data.</text>
</comment>
<dbReference type="EMBL" id="AVOT02027055">
    <property type="protein sequence ID" value="MBW0519038.1"/>
    <property type="molecule type" value="Genomic_DNA"/>
</dbReference>
<reference evidence="1" key="1">
    <citation type="submission" date="2021-03" db="EMBL/GenBank/DDBJ databases">
        <title>Draft genome sequence of rust myrtle Austropuccinia psidii MF-1, a brazilian biotype.</title>
        <authorList>
            <person name="Quecine M.C."/>
            <person name="Pachon D.M.R."/>
            <person name="Bonatelli M.L."/>
            <person name="Correr F.H."/>
            <person name="Franceschini L.M."/>
            <person name="Leite T.F."/>
            <person name="Margarido G.R.A."/>
            <person name="Almeida C.A."/>
            <person name="Ferrarezi J.A."/>
            <person name="Labate C.A."/>
        </authorList>
    </citation>
    <scope>NUCLEOTIDE SEQUENCE</scope>
    <source>
        <strain evidence="1">MF-1</strain>
    </source>
</reference>
<dbReference type="AlphaFoldDB" id="A0A9Q3HVV4"/>
<evidence type="ECO:0000313" key="2">
    <source>
        <dbReference type="Proteomes" id="UP000765509"/>
    </source>
</evidence>
<name>A0A9Q3HVV4_9BASI</name>
<dbReference type="OrthoDB" id="3251057at2759"/>